<dbReference type="EMBL" id="JAHQXE010000005">
    <property type="protein sequence ID" value="MBV0903124.1"/>
    <property type="molecule type" value="Genomic_DNA"/>
</dbReference>
<dbReference type="CDD" id="cd00865">
    <property type="entry name" value="PEBP_bact_arch"/>
    <property type="match status" value="1"/>
</dbReference>
<proteinExistence type="predicted"/>
<accession>A0AA41G3T7</accession>
<evidence type="ECO:0000313" key="3">
    <source>
        <dbReference type="Proteomes" id="UP001166304"/>
    </source>
</evidence>
<feature type="region of interest" description="Disordered" evidence="1">
    <location>
        <begin position="76"/>
        <end position="106"/>
    </location>
</feature>
<dbReference type="InterPro" id="IPR008914">
    <property type="entry name" value="PEBP"/>
</dbReference>
<dbReference type="InterPro" id="IPR036610">
    <property type="entry name" value="PEBP-like_sf"/>
</dbReference>
<keyword evidence="3" id="KW-1185">Reference proteome</keyword>
<dbReference type="PANTHER" id="PTHR30289:SF1">
    <property type="entry name" value="PEBP (PHOSPHATIDYLETHANOLAMINE-BINDING PROTEIN) FAMILY PROTEIN"/>
    <property type="match status" value="1"/>
</dbReference>
<sequence>MADLELISPAFDDGERIPAEHGYSAANTNPPLEIANVPSDTESLLLIVDDPDAEDPAGKVWDHWVVWDIPSDLTEIPEGWDPTDAGATEGQNDYGETGWGGPNPPDREHTYRFLLYALDAELDLSPSAGKDDAYDAAGGHVVAKAELTGTYPA</sequence>
<dbReference type="Proteomes" id="UP001166304">
    <property type="component" value="Unassembled WGS sequence"/>
</dbReference>
<evidence type="ECO:0000313" key="2">
    <source>
        <dbReference type="EMBL" id="MBV0903124.1"/>
    </source>
</evidence>
<dbReference type="RefSeq" id="WP_162413871.1">
    <property type="nucleotide sequence ID" value="NZ_JAHQXE010000005.1"/>
</dbReference>
<organism evidence="2 3">
    <name type="scientific">Haloarcula salina</name>
    <dbReference type="NCBI Taxonomy" id="1429914"/>
    <lineage>
        <taxon>Archaea</taxon>
        <taxon>Methanobacteriati</taxon>
        <taxon>Methanobacteriota</taxon>
        <taxon>Stenosarchaea group</taxon>
        <taxon>Halobacteria</taxon>
        <taxon>Halobacteriales</taxon>
        <taxon>Haloarculaceae</taxon>
        <taxon>Haloarcula</taxon>
    </lineage>
</organism>
<dbReference type="NCBIfam" id="TIGR00481">
    <property type="entry name" value="YbhB/YbcL family Raf kinase inhibitor-like protein"/>
    <property type="match status" value="1"/>
</dbReference>
<evidence type="ECO:0000256" key="1">
    <source>
        <dbReference type="SAM" id="MobiDB-lite"/>
    </source>
</evidence>
<protein>
    <submittedName>
        <fullName evidence="2">YbhB/YbcL family Raf kinase inhibitor-like protein</fullName>
    </submittedName>
</protein>
<dbReference type="SUPFAM" id="SSF49777">
    <property type="entry name" value="PEBP-like"/>
    <property type="match status" value="1"/>
</dbReference>
<reference evidence="2" key="1">
    <citation type="submission" date="2021-06" db="EMBL/GenBank/DDBJ databases">
        <title>New haloarchaea isolates fom saline soil.</title>
        <authorList>
            <person name="Duran-Viseras A."/>
            <person name="Sanchez-Porro C.S."/>
            <person name="Ventosa A."/>
        </authorList>
    </citation>
    <scope>NUCLEOTIDE SEQUENCE</scope>
    <source>
        <strain evidence="2">JCM 18369</strain>
    </source>
</reference>
<dbReference type="Pfam" id="PF01161">
    <property type="entry name" value="PBP"/>
    <property type="match status" value="1"/>
</dbReference>
<dbReference type="AlphaFoldDB" id="A0AA41G3T7"/>
<dbReference type="Gene3D" id="3.90.280.10">
    <property type="entry name" value="PEBP-like"/>
    <property type="match status" value="1"/>
</dbReference>
<name>A0AA41G3T7_9EURY</name>
<dbReference type="InterPro" id="IPR005247">
    <property type="entry name" value="YbhB_YbcL/LppC-like"/>
</dbReference>
<gene>
    <name evidence="2" type="ORF">KTS37_15130</name>
</gene>
<comment type="caution">
    <text evidence="2">The sequence shown here is derived from an EMBL/GenBank/DDBJ whole genome shotgun (WGS) entry which is preliminary data.</text>
</comment>
<dbReference type="PANTHER" id="PTHR30289">
    <property type="entry name" value="UNCHARACTERIZED PROTEIN YBCL-RELATED"/>
    <property type="match status" value="1"/>
</dbReference>